<keyword evidence="2" id="KW-0256">Endoplasmic reticulum</keyword>
<dbReference type="GO" id="GO:0098554">
    <property type="term" value="C:cytoplasmic side of endoplasmic reticulum membrane"/>
    <property type="evidence" value="ECO:0007669"/>
    <property type="project" value="TreeGrafter"/>
</dbReference>
<comment type="caution">
    <text evidence="4">The sequence shown here is derived from an EMBL/GenBank/DDBJ whole genome shotgun (WGS) entry which is preliminary data.</text>
</comment>
<dbReference type="PANTHER" id="PTHR12174">
    <property type="entry name" value="SIGNAL PEPTIDE PEPTIDASE"/>
    <property type="match status" value="1"/>
</dbReference>
<dbReference type="Proteomes" id="UP001196413">
    <property type="component" value="Unassembled WGS sequence"/>
</dbReference>
<proteinExistence type="predicted"/>
<evidence type="ECO:0000256" key="1">
    <source>
        <dbReference type="ARBA" id="ARBA00004477"/>
    </source>
</evidence>
<feature type="transmembrane region" description="Helical" evidence="3">
    <location>
        <begin position="38"/>
        <end position="57"/>
    </location>
</feature>
<dbReference type="GO" id="GO:0042500">
    <property type="term" value="F:aspartic endopeptidase activity, intramembrane cleaving"/>
    <property type="evidence" value="ECO:0007669"/>
    <property type="project" value="InterPro"/>
</dbReference>
<keyword evidence="3" id="KW-0812">Transmembrane</keyword>
<organism evidence="4 5">
    <name type="scientific">Parelaphostrongylus tenuis</name>
    <name type="common">Meningeal worm</name>
    <dbReference type="NCBI Taxonomy" id="148309"/>
    <lineage>
        <taxon>Eukaryota</taxon>
        <taxon>Metazoa</taxon>
        <taxon>Ecdysozoa</taxon>
        <taxon>Nematoda</taxon>
        <taxon>Chromadorea</taxon>
        <taxon>Rhabditida</taxon>
        <taxon>Rhabditina</taxon>
        <taxon>Rhabditomorpha</taxon>
        <taxon>Strongyloidea</taxon>
        <taxon>Metastrongylidae</taxon>
        <taxon>Parelaphostrongylus</taxon>
    </lineage>
</organism>
<keyword evidence="3" id="KW-0472">Membrane</keyword>
<dbReference type="InterPro" id="IPR007369">
    <property type="entry name" value="Peptidase_A22B_SPP"/>
</dbReference>
<evidence type="ECO:0000313" key="4">
    <source>
        <dbReference type="EMBL" id="KAJ1368662.1"/>
    </source>
</evidence>
<feature type="transmembrane region" description="Helical" evidence="3">
    <location>
        <begin position="9"/>
        <end position="32"/>
    </location>
</feature>
<keyword evidence="5" id="KW-1185">Reference proteome</keyword>
<dbReference type="Pfam" id="PF04258">
    <property type="entry name" value="Peptidase_A22B"/>
    <property type="match status" value="1"/>
</dbReference>
<protein>
    <submittedName>
        <fullName evidence="4">Mitochondrial inner membrane peptidase complex subunit</fullName>
    </submittedName>
</protein>
<evidence type="ECO:0000313" key="5">
    <source>
        <dbReference type="Proteomes" id="UP001196413"/>
    </source>
</evidence>
<comment type="subcellular location">
    <subcellularLocation>
        <location evidence="1">Endoplasmic reticulum membrane</location>
        <topology evidence="1">Multi-pass membrane protein</topology>
    </subcellularLocation>
</comment>
<dbReference type="AlphaFoldDB" id="A0AAD5WFX5"/>
<dbReference type="GO" id="GO:0098553">
    <property type="term" value="C:lumenal side of endoplasmic reticulum membrane"/>
    <property type="evidence" value="ECO:0007669"/>
    <property type="project" value="TreeGrafter"/>
</dbReference>
<dbReference type="GO" id="GO:0033619">
    <property type="term" value="P:membrane protein proteolysis"/>
    <property type="evidence" value="ECO:0007669"/>
    <property type="project" value="TreeGrafter"/>
</dbReference>
<accession>A0AAD5WFX5</accession>
<gene>
    <name evidence="4" type="primary">IMP2</name>
    <name evidence="4" type="ORF">KIN20_029899</name>
</gene>
<dbReference type="GO" id="GO:0006465">
    <property type="term" value="P:signal peptide processing"/>
    <property type="evidence" value="ECO:0007669"/>
    <property type="project" value="TreeGrafter"/>
</dbReference>
<reference evidence="4" key="1">
    <citation type="submission" date="2021-06" db="EMBL/GenBank/DDBJ databases">
        <title>Parelaphostrongylus tenuis whole genome reference sequence.</title>
        <authorList>
            <person name="Garwood T.J."/>
            <person name="Larsen P.A."/>
            <person name="Fountain-Jones N.M."/>
            <person name="Garbe J.R."/>
            <person name="Macchietto M.G."/>
            <person name="Kania S.A."/>
            <person name="Gerhold R.W."/>
            <person name="Richards J.E."/>
            <person name="Wolf T.M."/>
        </authorList>
    </citation>
    <scope>NUCLEOTIDE SEQUENCE</scope>
    <source>
        <strain evidence="4">MNPRO001-30</strain>
        <tissue evidence="4">Meninges</tissue>
    </source>
</reference>
<keyword evidence="3" id="KW-1133">Transmembrane helix</keyword>
<evidence type="ECO:0000256" key="2">
    <source>
        <dbReference type="ARBA" id="ARBA00022824"/>
    </source>
</evidence>
<sequence>MGEKRGGRYFFSITVIAYAVGLLITMLVMHHFKAAQPALLYLVPCCLLIPLSVSLCTGEAKELWNYNEEHLTEKTVKEKKDAHNSKKTN</sequence>
<dbReference type="PANTHER" id="PTHR12174:SF23">
    <property type="entry name" value="MINOR HISTOCOMPATIBILITY ANTIGEN H13"/>
    <property type="match status" value="1"/>
</dbReference>
<name>A0AAD5WFX5_PARTN</name>
<evidence type="ECO:0000256" key="3">
    <source>
        <dbReference type="SAM" id="Phobius"/>
    </source>
</evidence>
<dbReference type="EMBL" id="JAHQIW010006266">
    <property type="protein sequence ID" value="KAJ1368662.1"/>
    <property type="molecule type" value="Genomic_DNA"/>
</dbReference>